<feature type="transmembrane region" description="Helical" evidence="16">
    <location>
        <begin position="90"/>
        <end position="110"/>
    </location>
</feature>
<comment type="similarity">
    <text evidence="16">Belongs to the complex I subunit 5 family.</text>
</comment>
<dbReference type="InterPro" id="IPR003945">
    <property type="entry name" value="NU5C-like"/>
</dbReference>
<sequence>MHPTTLILSSTLLMIFALLLYPLITTLNPSPQQENWALTHVKTAVKMAFLVSLLPLFIFLDQGTETIVTNWQWMNTTTFDINLSFKFDHYSVIFTPIALYVTWSILEFASWYMHADPYMNRFFKYLLLFLIAMIILVTANNMFQLFIGWEGVGIMSFLLIGWWYGRADANTAAMQAVIYNRVGDIGLILSMAWFATNLNSWEIQQMFASSKELDLTLPLMGLILAATGKSAQFGLHPWLPSAMEGPTPVSALLHSSTMVVAGIFLLIRLHPLMENNQTALTTCLCLGALTTLFTATCALTQNDIKKIVAFSTSSQLGLMMVTIGLNQPQLAFLHICTHAFFKAMLFLCSGSIIHSLNDEQDIRKMGGMHNLTPFTSSCLTIGSLALTGTPFLAGFFSKDAIIEALNTSHLNAWALTLTLLATSFTAVYSLRVVFFVSMGHPRFTATAPINENNPSVINPIKRLAWGSIIAGLVITSNFLPSKTPVMTMPLPLKLAALLVTISGLLIALELASLTNKQFKTTPNLATHNFSNMLGFFPAIIHRLAPKLNLALGQTIASQMVDQTWFEKIGPKGAVSTHLPMVTTTSNIQQGMIKTYLTLFFLSTTLAVLLTLT</sequence>
<evidence type="ECO:0000256" key="1">
    <source>
        <dbReference type="ARBA" id="ARBA00004448"/>
    </source>
</evidence>
<evidence type="ECO:0000256" key="3">
    <source>
        <dbReference type="ARBA" id="ARBA00021096"/>
    </source>
</evidence>
<keyword evidence="7" id="KW-0999">Mitochondrion inner membrane</keyword>
<evidence type="ECO:0000259" key="17">
    <source>
        <dbReference type="Pfam" id="PF00361"/>
    </source>
</evidence>
<geneLocation type="mitochondrion" evidence="20"/>
<evidence type="ECO:0000256" key="16">
    <source>
        <dbReference type="RuleBase" id="RU003404"/>
    </source>
</evidence>
<feature type="transmembrane region" description="Helical" evidence="16">
    <location>
        <begin position="247"/>
        <end position="267"/>
    </location>
</feature>
<comment type="catalytic activity">
    <reaction evidence="15 16">
        <text>a ubiquinone + NADH + 5 H(+)(in) = a ubiquinol + NAD(+) + 4 H(+)(out)</text>
        <dbReference type="Rhea" id="RHEA:29091"/>
        <dbReference type="Rhea" id="RHEA-COMP:9565"/>
        <dbReference type="Rhea" id="RHEA-COMP:9566"/>
        <dbReference type="ChEBI" id="CHEBI:15378"/>
        <dbReference type="ChEBI" id="CHEBI:16389"/>
        <dbReference type="ChEBI" id="CHEBI:17976"/>
        <dbReference type="ChEBI" id="CHEBI:57540"/>
        <dbReference type="ChEBI" id="CHEBI:57945"/>
        <dbReference type="EC" id="7.1.1.2"/>
    </reaction>
</comment>
<feature type="transmembrane region" description="Helical" evidence="16">
    <location>
        <begin position="594"/>
        <end position="611"/>
    </location>
</feature>
<feature type="transmembrane region" description="Helical" evidence="16">
    <location>
        <begin position="177"/>
        <end position="195"/>
    </location>
</feature>
<feature type="transmembrane region" description="Helical" evidence="16">
    <location>
        <begin position="6"/>
        <end position="24"/>
    </location>
</feature>
<evidence type="ECO:0000256" key="6">
    <source>
        <dbReference type="ARBA" id="ARBA00022692"/>
    </source>
</evidence>
<dbReference type="PANTHER" id="PTHR42829">
    <property type="entry name" value="NADH-UBIQUINONE OXIDOREDUCTASE CHAIN 5"/>
    <property type="match status" value="1"/>
</dbReference>
<feature type="transmembrane region" description="Helical" evidence="16">
    <location>
        <begin position="492"/>
        <end position="511"/>
    </location>
</feature>
<accession>A0A343V0W8</accession>
<evidence type="ECO:0000256" key="15">
    <source>
        <dbReference type="ARBA" id="ARBA00049551"/>
    </source>
</evidence>
<dbReference type="Pfam" id="PF06455">
    <property type="entry name" value="NADH5_C"/>
    <property type="match status" value="1"/>
</dbReference>
<comment type="function">
    <text evidence="16">Core subunit of the mitochondrial membrane respiratory chain NADH dehydrogenase (Complex I) which catalyzes electron transfer from NADH through the respiratory chain, using ubiquinone as an electron acceptor. Essential for the catalytic activity and assembly of complex I.</text>
</comment>
<dbReference type="InterPro" id="IPR001750">
    <property type="entry name" value="ND/Mrp_TM"/>
</dbReference>
<organism evidence="20">
    <name type="scientific">Salmo ischchan gegarkuni</name>
    <dbReference type="NCBI Taxonomy" id="2109336"/>
    <lineage>
        <taxon>Eukaryota</taxon>
        <taxon>Metazoa</taxon>
        <taxon>Chordata</taxon>
        <taxon>Craniata</taxon>
        <taxon>Vertebrata</taxon>
        <taxon>Euteleostomi</taxon>
        <taxon>Actinopterygii</taxon>
        <taxon>Neopterygii</taxon>
        <taxon>Teleostei</taxon>
        <taxon>Protacanthopterygii</taxon>
        <taxon>Salmoniformes</taxon>
        <taxon>Salmonidae</taxon>
        <taxon>Salmoninae</taxon>
        <taxon>Salmo</taxon>
    </lineage>
</organism>
<dbReference type="GO" id="GO:0005743">
    <property type="term" value="C:mitochondrial inner membrane"/>
    <property type="evidence" value="ECO:0007669"/>
    <property type="project" value="UniProtKB-SubCell"/>
</dbReference>
<evidence type="ECO:0000256" key="5">
    <source>
        <dbReference type="ARBA" id="ARBA00022660"/>
    </source>
</evidence>
<feature type="domain" description="NADH:quinone oxidoreductase/Mrp antiporter transmembrane" evidence="17">
    <location>
        <begin position="139"/>
        <end position="420"/>
    </location>
</feature>
<feature type="transmembrane region" description="Helical" evidence="16">
    <location>
        <begin position="374"/>
        <end position="393"/>
    </location>
</feature>
<dbReference type="Pfam" id="PF00361">
    <property type="entry name" value="Proton_antipo_M"/>
    <property type="match status" value="1"/>
</dbReference>
<keyword evidence="6 16" id="KW-0812">Transmembrane</keyword>
<keyword evidence="11 16" id="KW-0520">NAD</keyword>
<dbReference type="GO" id="GO:0008137">
    <property type="term" value="F:NADH dehydrogenase (ubiquinone) activity"/>
    <property type="evidence" value="ECO:0007669"/>
    <property type="project" value="UniProtKB-EC"/>
</dbReference>
<keyword evidence="4 16" id="KW-0813">Transport</keyword>
<feature type="transmembrane region" description="Helical" evidence="16">
    <location>
        <begin position="122"/>
        <end position="139"/>
    </location>
</feature>
<gene>
    <name evidence="20" type="primary">ND5</name>
</gene>
<evidence type="ECO:0000313" key="20">
    <source>
        <dbReference type="EMBL" id="AVK94012.1"/>
    </source>
</evidence>
<feature type="transmembrane region" description="Helical" evidence="16">
    <location>
        <begin position="279"/>
        <end position="300"/>
    </location>
</feature>
<dbReference type="GO" id="GO:0003954">
    <property type="term" value="F:NADH dehydrogenase activity"/>
    <property type="evidence" value="ECO:0007669"/>
    <property type="project" value="TreeGrafter"/>
</dbReference>
<dbReference type="AlphaFoldDB" id="A0A343V0W8"/>
<dbReference type="GO" id="GO:0042773">
    <property type="term" value="P:ATP synthesis coupled electron transport"/>
    <property type="evidence" value="ECO:0007669"/>
    <property type="project" value="InterPro"/>
</dbReference>
<evidence type="ECO:0000256" key="11">
    <source>
        <dbReference type="ARBA" id="ARBA00023027"/>
    </source>
</evidence>
<dbReference type="GO" id="GO:0015990">
    <property type="term" value="P:electron transport coupled proton transport"/>
    <property type="evidence" value="ECO:0007669"/>
    <property type="project" value="TreeGrafter"/>
</dbReference>
<evidence type="ECO:0000259" key="19">
    <source>
        <dbReference type="Pfam" id="PF06455"/>
    </source>
</evidence>
<evidence type="ECO:0000256" key="8">
    <source>
        <dbReference type="ARBA" id="ARBA00022967"/>
    </source>
</evidence>
<evidence type="ECO:0000259" key="18">
    <source>
        <dbReference type="Pfam" id="PF00662"/>
    </source>
</evidence>
<feature type="transmembrane region" description="Helical" evidence="16">
    <location>
        <begin position="463"/>
        <end position="480"/>
    </location>
</feature>
<dbReference type="InterPro" id="IPR001516">
    <property type="entry name" value="Proton_antipo_N"/>
</dbReference>
<evidence type="ECO:0000256" key="12">
    <source>
        <dbReference type="ARBA" id="ARBA00023075"/>
    </source>
</evidence>
<feature type="domain" description="NADH-Ubiquinone oxidoreductase (complex I) chain 5 N-terminal" evidence="18">
    <location>
        <begin position="73"/>
        <end position="123"/>
    </location>
</feature>
<feature type="transmembrane region" description="Helical" evidence="16">
    <location>
        <begin position="44"/>
        <end position="60"/>
    </location>
</feature>
<keyword evidence="8" id="KW-1278">Translocase</keyword>
<keyword evidence="10 16" id="KW-1133">Transmembrane helix</keyword>
<dbReference type="PRINTS" id="PR01434">
    <property type="entry name" value="NADHDHGNASE5"/>
</dbReference>
<keyword evidence="12 16" id="KW-0830">Ubiquinone</keyword>
<evidence type="ECO:0000256" key="2">
    <source>
        <dbReference type="ARBA" id="ARBA00012944"/>
    </source>
</evidence>
<protein>
    <recommendedName>
        <fullName evidence="3 16">NADH-ubiquinone oxidoreductase chain 5</fullName>
        <ecNumber evidence="2 16">7.1.1.2</ecNumber>
    </recommendedName>
</protein>
<dbReference type="EC" id="7.1.1.2" evidence="2 16"/>
<feature type="domain" description="NADH dehydrogenase subunit 5 C-terminal" evidence="19">
    <location>
        <begin position="428"/>
        <end position="609"/>
    </location>
</feature>
<feature type="transmembrane region" description="Helical" evidence="16">
    <location>
        <begin position="413"/>
        <end position="434"/>
    </location>
</feature>
<dbReference type="Pfam" id="PF00662">
    <property type="entry name" value="Proton_antipo_N"/>
    <property type="match status" value="1"/>
</dbReference>
<dbReference type="InterPro" id="IPR010934">
    <property type="entry name" value="NADH_DH_su5_C"/>
</dbReference>
<keyword evidence="9" id="KW-0249">Electron transport</keyword>
<reference evidence="20" key="1">
    <citation type="submission" date="2018-02" db="EMBL/GenBank/DDBJ databases">
        <authorList>
            <person name="Cohen D.B."/>
            <person name="Kent A.D."/>
        </authorList>
    </citation>
    <scope>NUCLEOTIDE SEQUENCE</scope>
</reference>
<feature type="transmembrane region" description="Helical" evidence="16">
    <location>
        <begin position="145"/>
        <end position="165"/>
    </location>
</feature>
<name>A0A343V0W8_9TELE</name>
<keyword evidence="14 16" id="KW-0472">Membrane</keyword>
<feature type="transmembrane region" description="Helical" evidence="16">
    <location>
        <begin position="331"/>
        <end position="353"/>
    </location>
</feature>
<keyword evidence="5" id="KW-0679">Respiratory chain</keyword>
<dbReference type="EMBL" id="MG940853">
    <property type="protein sequence ID" value="AVK94012.1"/>
    <property type="molecule type" value="Genomic_DNA"/>
</dbReference>
<evidence type="ECO:0000256" key="9">
    <source>
        <dbReference type="ARBA" id="ARBA00022982"/>
    </source>
</evidence>
<evidence type="ECO:0000256" key="14">
    <source>
        <dbReference type="ARBA" id="ARBA00023136"/>
    </source>
</evidence>
<dbReference type="PANTHER" id="PTHR42829:SF2">
    <property type="entry name" value="NADH-UBIQUINONE OXIDOREDUCTASE CHAIN 5"/>
    <property type="match status" value="1"/>
</dbReference>
<evidence type="ECO:0000256" key="7">
    <source>
        <dbReference type="ARBA" id="ARBA00022792"/>
    </source>
</evidence>
<comment type="subcellular location">
    <subcellularLocation>
        <location evidence="1">Mitochondrion inner membrane</location>
        <topology evidence="1">Multi-pass membrane protein</topology>
    </subcellularLocation>
</comment>
<proteinExistence type="inferred from homology"/>
<dbReference type="InterPro" id="IPR018393">
    <property type="entry name" value="NADHpl_OxRdtase_5_subgr"/>
</dbReference>
<evidence type="ECO:0000256" key="13">
    <source>
        <dbReference type="ARBA" id="ARBA00023128"/>
    </source>
</evidence>
<dbReference type="NCBIfam" id="TIGR01974">
    <property type="entry name" value="NDH_I_L"/>
    <property type="match status" value="1"/>
</dbReference>
<keyword evidence="13 16" id="KW-0496">Mitochondrion</keyword>
<evidence type="ECO:0000256" key="4">
    <source>
        <dbReference type="ARBA" id="ARBA00022448"/>
    </source>
</evidence>
<evidence type="ECO:0000256" key="10">
    <source>
        <dbReference type="ARBA" id="ARBA00022989"/>
    </source>
</evidence>